<dbReference type="GO" id="GO:0006629">
    <property type="term" value="P:lipid metabolic process"/>
    <property type="evidence" value="ECO:0007669"/>
    <property type="project" value="UniProtKB-KW"/>
</dbReference>
<dbReference type="OrthoDB" id="5599171at2759"/>
<dbReference type="InterPro" id="IPR005605">
    <property type="entry name" value="Spo7"/>
</dbReference>
<evidence type="ECO:0000256" key="12">
    <source>
        <dbReference type="SAM" id="Phobius"/>
    </source>
</evidence>
<dbReference type="GO" id="GO:0019888">
    <property type="term" value="F:protein phosphatase regulator activity"/>
    <property type="evidence" value="ECO:0007669"/>
    <property type="project" value="InterPro"/>
</dbReference>
<comment type="similarity">
    <text evidence="3">Belongs to the CNEP1R1 family.</text>
</comment>
<dbReference type="STRING" id="5288.A0A5C5FNX7"/>
<proteinExistence type="inferred from homology"/>
<dbReference type="AlphaFoldDB" id="A0A5C5FNX7"/>
<feature type="region of interest" description="Disordered" evidence="11">
    <location>
        <begin position="135"/>
        <end position="258"/>
    </location>
</feature>
<feature type="region of interest" description="Disordered" evidence="11">
    <location>
        <begin position="317"/>
        <end position="492"/>
    </location>
</feature>
<evidence type="ECO:0000256" key="3">
    <source>
        <dbReference type="ARBA" id="ARBA00010998"/>
    </source>
</evidence>
<evidence type="ECO:0000256" key="5">
    <source>
        <dbReference type="ARBA" id="ARBA00022692"/>
    </source>
</evidence>
<protein>
    <recommendedName>
        <fullName evidence="10">Transmembrane protein 188</fullName>
    </recommendedName>
</protein>
<comment type="caution">
    <text evidence="13">The sequence shown here is derived from an EMBL/GenBank/DDBJ whole genome shotgun (WGS) entry which is preliminary data.</text>
</comment>
<feature type="compositionally biased region" description="Basic and acidic residues" evidence="11">
    <location>
        <begin position="400"/>
        <end position="411"/>
    </location>
</feature>
<feature type="transmembrane region" description="Helical" evidence="12">
    <location>
        <begin position="41"/>
        <end position="63"/>
    </location>
</feature>
<evidence type="ECO:0000256" key="2">
    <source>
        <dbReference type="ARBA" id="ARBA00004496"/>
    </source>
</evidence>
<dbReference type="InterPro" id="IPR019168">
    <property type="entry name" value="NEP1-R1"/>
</dbReference>
<keyword evidence="14" id="KW-1185">Reference proteome</keyword>
<evidence type="ECO:0000256" key="4">
    <source>
        <dbReference type="ARBA" id="ARBA00022490"/>
    </source>
</evidence>
<dbReference type="Proteomes" id="UP000311382">
    <property type="component" value="Unassembled WGS sequence"/>
</dbReference>
<feature type="compositionally biased region" description="Basic and acidic residues" evidence="11">
    <location>
        <begin position="355"/>
        <end position="365"/>
    </location>
</feature>
<dbReference type="EMBL" id="SOZI01000135">
    <property type="protein sequence ID" value="TNY18503.1"/>
    <property type="molecule type" value="Genomic_DNA"/>
</dbReference>
<dbReference type="GO" id="GO:0071595">
    <property type="term" value="C:Nem1-Spo7 phosphatase complex"/>
    <property type="evidence" value="ECO:0007669"/>
    <property type="project" value="InterPro"/>
</dbReference>
<keyword evidence="7" id="KW-0443">Lipid metabolism</keyword>
<sequence>MRRARTFHPPATRDSFKDLLIFEERLKQNAERQKQRRKYEAFLFTLVAVIAYLAYVVFVLPSIYSLVHYGNVALLLVAVTTLVLFFATGMYSEKIAYAHKRVPRLVTLFVPQANRALRPFNIYLNTRHRSRFSLSRLFGSPPPQPTSAALSRTSSGQSMASHGPTPPLSRRTSASSVASSSGASLRSAGAWRSPPVSPPLSPSSSPPSSPPPSSSLPLPNPNDPVTRALPPPPSSTSSSSTRGIPLPPIPPAQNPRGELIFSSRVSAQFREGYERYRGEWERRRAEAKRVQRERAKAGQGWRSWVRRAWGVGDPVQVRAGAGAGAGAAAAGEKSGDKGAEGGEVPRRAPVAALLDPREPRTRESSARSVASSSSSSVTDGDGVRDRGSSPPSRSSSPAFSEHEHNHAHDLEPTVPSSTSTPTSSRSASPARRSLSPLTSSASASPPRDDLPLSPARVRAESFSDLLTFDARSESGALRPPGLERSNSMRGGG</sequence>
<feature type="compositionally biased region" description="Low complexity" evidence="11">
    <location>
        <begin position="169"/>
        <end position="194"/>
    </location>
</feature>
<feature type="transmembrane region" description="Helical" evidence="12">
    <location>
        <begin position="69"/>
        <end position="91"/>
    </location>
</feature>
<keyword evidence="8 12" id="KW-0472">Membrane</keyword>
<feature type="compositionally biased region" description="Low complexity" evidence="11">
    <location>
        <begin position="388"/>
        <end position="397"/>
    </location>
</feature>
<evidence type="ECO:0000256" key="7">
    <source>
        <dbReference type="ARBA" id="ARBA00023098"/>
    </source>
</evidence>
<evidence type="ECO:0000313" key="14">
    <source>
        <dbReference type="Proteomes" id="UP000311382"/>
    </source>
</evidence>
<evidence type="ECO:0000256" key="6">
    <source>
        <dbReference type="ARBA" id="ARBA00022989"/>
    </source>
</evidence>
<feature type="compositionally biased region" description="Low complexity" evidence="11">
    <location>
        <begin position="415"/>
        <end position="445"/>
    </location>
</feature>
<keyword evidence="4" id="KW-0963">Cytoplasm</keyword>
<evidence type="ECO:0000313" key="13">
    <source>
        <dbReference type="EMBL" id="TNY18503.1"/>
    </source>
</evidence>
<dbReference type="GO" id="GO:0031965">
    <property type="term" value="C:nuclear membrane"/>
    <property type="evidence" value="ECO:0007669"/>
    <property type="project" value="UniProtKB-SubCell"/>
</dbReference>
<comment type="subcellular location">
    <subcellularLocation>
        <location evidence="2">Cytoplasm</location>
    </subcellularLocation>
    <subcellularLocation>
        <location evidence="1">Nucleus membrane</location>
        <topology evidence="1">Multi-pass membrane protein</topology>
    </subcellularLocation>
</comment>
<evidence type="ECO:0000256" key="11">
    <source>
        <dbReference type="SAM" id="MobiDB-lite"/>
    </source>
</evidence>
<feature type="compositionally biased region" description="Basic and acidic residues" evidence="11">
    <location>
        <begin position="333"/>
        <end position="346"/>
    </location>
</feature>
<dbReference type="GO" id="GO:0005737">
    <property type="term" value="C:cytoplasm"/>
    <property type="evidence" value="ECO:0007669"/>
    <property type="project" value="UniProtKB-SubCell"/>
</dbReference>
<evidence type="ECO:0000256" key="8">
    <source>
        <dbReference type="ARBA" id="ARBA00023136"/>
    </source>
</evidence>
<keyword evidence="6 12" id="KW-1133">Transmembrane helix</keyword>
<evidence type="ECO:0000256" key="1">
    <source>
        <dbReference type="ARBA" id="ARBA00004232"/>
    </source>
</evidence>
<gene>
    <name evidence="13" type="ORF">DMC30DRAFT_426378</name>
</gene>
<evidence type="ECO:0000256" key="9">
    <source>
        <dbReference type="ARBA" id="ARBA00023242"/>
    </source>
</evidence>
<organism evidence="13 14">
    <name type="scientific">Rhodotorula diobovata</name>
    <dbReference type="NCBI Taxonomy" id="5288"/>
    <lineage>
        <taxon>Eukaryota</taxon>
        <taxon>Fungi</taxon>
        <taxon>Dikarya</taxon>
        <taxon>Basidiomycota</taxon>
        <taxon>Pucciniomycotina</taxon>
        <taxon>Microbotryomycetes</taxon>
        <taxon>Sporidiobolales</taxon>
        <taxon>Sporidiobolaceae</taxon>
        <taxon>Rhodotorula</taxon>
    </lineage>
</organism>
<evidence type="ECO:0000256" key="10">
    <source>
        <dbReference type="ARBA" id="ARBA00030458"/>
    </source>
</evidence>
<accession>A0A5C5FNX7</accession>
<feature type="compositionally biased region" description="Pro residues" evidence="11">
    <location>
        <begin position="195"/>
        <end position="222"/>
    </location>
</feature>
<name>A0A5C5FNX7_9BASI</name>
<keyword evidence="9" id="KW-0539">Nucleus</keyword>
<feature type="compositionally biased region" description="Polar residues" evidence="11">
    <location>
        <begin position="146"/>
        <end position="160"/>
    </location>
</feature>
<reference evidence="13 14" key="1">
    <citation type="submission" date="2019-03" db="EMBL/GenBank/DDBJ databases">
        <title>Rhodosporidium diobovatum UCD-FST 08-225 genome sequencing, assembly, and annotation.</title>
        <authorList>
            <person name="Fakankun I.U."/>
            <person name="Fristensky B."/>
            <person name="Levin D.B."/>
        </authorList>
    </citation>
    <scope>NUCLEOTIDE SEQUENCE [LARGE SCALE GENOMIC DNA]</scope>
    <source>
        <strain evidence="13 14">UCD-FST 08-225</strain>
    </source>
</reference>
<feature type="compositionally biased region" description="Low complexity" evidence="11">
    <location>
        <begin position="366"/>
        <end position="377"/>
    </location>
</feature>
<dbReference type="PANTHER" id="PTHR20996">
    <property type="entry name" value="NUCLEAR ENVELOPE PHOSPHATASE-REGULATORY SUBUNIT 1"/>
    <property type="match status" value="1"/>
</dbReference>
<keyword evidence="5 12" id="KW-0812">Transmembrane</keyword>
<dbReference type="Pfam" id="PF03907">
    <property type="entry name" value="Spo7"/>
    <property type="match status" value="1"/>
</dbReference>
<dbReference type="PANTHER" id="PTHR20996:SF1">
    <property type="entry name" value="NUCLEAR ENVELOPE PHOSPHATASE-REGULATORY SUBUNIT 1"/>
    <property type="match status" value="1"/>
</dbReference>